<evidence type="ECO:0000256" key="7">
    <source>
        <dbReference type="ARBA" id="ARBA00022801"/>
    </source>
</evidence>
<sequence>MKTIHAVAGILMRNSRLLVAERPKGKPYSGFWEFPGGKIEQNESGESALKRELQEELGIEVMAASHLFDHTYSYPDKIVHLEIWLVAEFSGEPKSLENQAIQWLTREEILSLPLLEGNWPVMDKLVSIF</sequence>
<dbReference type="KEGG" id="asip:AQUSIP_16430"/>
<evidence type="ECO:0000256" key="12">
    <source>
        <dbReference type="ARBA" id="ARBA00038905"/>
    </source>
</evidence>
<evidence type="ECO:0000256" key="1">
    <source>
        <dbReference type="ARBA" id="ARBA00001946"/>
    </source>
</evidence>
<keyword evidence="6" id="KW-0227">DNA damage</keyword>
<comment type="catalytic activity">
    <reaction evidence="11">
        <text>8-oxo-GTP + H2O = 8-oxo-GMP + diphosphate + H(+)</text>
        <dbReference type="Rhea" id="RHEA:67616"/>
        <dbReference type="ChEBI" id="CHEBI:15377"/>
        <dbReference type="ChEBI" id="CHEBI:15378"/>
        <dbReference type="ChEBI" id="CHEBI:33019"/>
        <dbReference type="ChEBI" id="CHEBI:143553"/>
        <dbReference type="ChEBI" id="CHEBI:145694"/>
    </reaction>
</comment>
<evidence type="ECO:0000313" key="20">
    <source>
        <dbReference type="Proteomes" id="UP000324194"/>
    </source>
</evidence>
<dbReference type="AlphaFoldDB" id="A0A5E4PIX6"/>
<dbReference type="EC" id="3.6.1.55" evidence="12"/>
<evidence type="ECO:0000256" key="10">
    <source>
        <dbReference type="ARBA" id="ARBA00035861"/>
    </source>
</evidence>
<dbReference type="CDD" id="cd03425">
    <property type="entry name" value="NUDIX_MutT_NudA_like"/>
    <property type="match status" value="1"/>
</dbReference>
<evidence type="ECO:0000256" key="16">
    <source>
        <dbReference type="ARBA" id="ARBA00042798"/>
    </source>
</evidence>
<evidence type="ECO:0000256" key="5">
    <source>
        <dbReference type="ARBA" id="ARBA00022723"/>
    </source>
</evidence>
<evidence type="ECO:0000256" key="9">
    <source>
        <dbReference type="ARBA" id="ARBA00023204"/>
    </source>
</evidence>
<dbReference type="GO" id="GO:0008413">
    <property type="term" value="F:8-oxo-7,8-dihydroguanosine triphosphate pyrophosphatase activity"/>
    <property type="evidence" value="ECO:0007669"/>
    <property type="project" value="TreeGrafter"/>
</dbReference>
<keyword evidence="3" id="KW-0515">Mutator protein</keyword>
<dbReference type="PANTHER" id="PTHR47707:SF1">
    <property type="entry name" value="NUDIX HYDROLASE FAMILY PROTEIN"/>
    <property type="match status" value="1"/>
</dbReference>
<organism evidence="19 20">
    <name type="scientific">Aquicella siphonis</name>
    <dbReference type="NCBI Taxonomy" id="254247"/>
    <lineage>
        <taxon>Bacteria</taxon>
        <taxon>Pseudomonadati</taxon>
        <taxon>Pseudomonadota</taxon>
        <taxon>Gammaproteobacteria</taxon>
        <taxon>Legionellales</taxon>
        <taxon>Coxiellaceae</taxon>
        <taxon>Aquicella</taxon>
    </lineage>
</organism>
<proteinExistence type="inferred from homology"/>
<dbReference type="Pfam" id="PF00293">
    <property type="entry name" value="NUDIX"/>
    <property type="match status" value="1"/>
</dbReference>
<dbReference type="PRINTS" id="PR00502">
    <property type="entry name" value="NUDIXFAMILY"/>
</dbReference>
<comment type="similarity">
    <text evidence="2 17">Belongs to the Nudix hydrolase family.</text>
</comment>
<dbReference type="InterPro" id="IPR000086">
    <property type="entry name" value="NUDIX_hydrolase_dom"/>
</dbReference>
<evidence type="ECO:0000256" key="4">
    <source>
        <dbReference type="ARBA" id="ARBA00022705"/>
    </source>
</evidence>
<evidence type="ECO:0000256" key="15">
    <source>
        <dbReference type="ARBA" id="ARBA00041979"/>
    </source>
</evidence>
<keyword evidence="5" id="KW-0479">Metal-binding</keyword>
<dbReference type="GO" id="GO:0006281">
    <property type="term" value="P:DNA repair"/>
    <property type="evidence" value="ECO:0007669"/>
    <property type="project" value="UniProtKB-KW"/>
</dbReference>
<dbReference type="GO" id="GO:0044716">
    <property type="term" value="F:8-oxo-GDP phosphatase activity"/>
    <property type="evidence" value="ECO:0007669"/>
    <property type="project" value="TreeGrafter"/>
</dbReference>
<dbReference type="PANTHER" id="PTHR47707">
    <property type="entry name" value="8-OXO-DGTP DIPHOSPHATASE"/>
    <property type="match status" value="1"/>
</dbReference>
<reference evidence="19 20" key="1">
    <citation type="submission" date="2019-08" db="EMBL/GenBank/DDBJ databases">
        <authorList>
            <person name="Guy L."/>
        </authorList>
    </citation>
    <scope>NUCLEOTIDE SEQUENCE [LARGE SCALE GENOMIC DNA]</scope>
    <source>
        <strain evidence="19 20">SGT-108</strain>
    </source>
</reference>
<dbReference type="InterPro" id="IPR015797">
    <property type="entry name" value="NUDIX_hydrolase-like_dom_sf"/>
</dbReference>
<evidence type="ECO:0000256" key="6">
    <source>
        <dbReference type="ARBA" id="ARBA00022763"/>
    </source>
</evidence>
<evidence type="ECO:0000256" key="3">
    <source>
        <dbReference type="ARBA" id="ARBA00022457"/>
    </source>
</evidence>
<dbReference type="GO" id="GO:0046872">
    <property type="term" value="F:metal ion binding"/>
    <property type="evidence" value="ECO:0007669"/>
    <property type="project" value="UniProtKB-KW"/>
</dbReference>
<keyword evidence="9" id="KW-0234">DNA repair</keyword>
<evidence type="ECO:0000313" key="19">
    <source>
        <dbReference type="EMBL" id="VVC76332.1"/>
    </source>
</evidence>
<name>A0A5E4PIX6_9COXI</name>
<keyword evidence="20" id="KW-1185">Reference proteome</keyword>
<keyword evidence="4" id="KW-0235">DNA replication</keyword>
<dbReference type="Gene3D" id="3.90.79.10">
    <property type="entry name" value="Nucleoside Triphosphate Pyrophosphohydrolase"/>
    <property type="match status" value="1"/>
</dbReference>
<dbReference type="InterPro" id="IPR020084">
    <property type="entry name" value="NUDIX_hydrolase_CS"/>
</dbReference>
<feature type="domain" description="Nudix hydrolase" evidence="18">
    <location>
        <begin position="2"/>
        <end position="127"/>
    </location>
</feature>
<dbReference type="SUPFAM" id="SSF55811">
    <property type="entry name" value="Nudix"/>
    <property type="match status" value="1"/>
</dbReference>
<evidence type="ECO:0000256" key="13">
    <source>
        <dbReference type="ARBA" id="ARBA00040794"/>
    </source>
</evidence>
<dbReference type="Proteomes" id="UP000324194">
    <property type="component" value="Chromosome 1"/>
</dbReference>
<evidence type="ECO:0000256" key="17">
    <source>
        <dbReference type="RuleBase" id="RU003476"/>
    </source>
</evidence>
<dbReference type="PROSITE" id="PS00893">
    <property type="entry name" value="NUDIX_BOX"/>
    <property type="match status" value="1"/>
</dbReference>
<evidence type="ECO:0000256" key="11">
    <source>
        <dbReference type="ARBA" id="ARBA00036904"/>
    </source>
</evidence>
<keyword evidence="7 17" id="KW-0378">Hydrolase</keyword>
<dbReference type="InterPro" id="IPR047127">
    <property type="entry name" value="MutT-like"/>
</dbReference>
<protein>
    <recommendedName>
        <fullName evidence="13">8-oxo-dGTP diphosphatase</fullName>
        <ecNumber evidence="12">3.6.1.55</ecNumber>
    </recommendedName>
    <alternativeName>
        <fullName evidence="16">7,8-dihydro-8-oxoguanine-triphosphatase</fullName>
    </alternativeName>
    <alternativeName>
        <fullName evidence="15">Mutator protein MutT</fullName>
    </alternativeName>
    <alternativeName>
        <fullName evidence="14">dGTP pyrophosphohydrolase</fullName>
    </alternativeName>
</protein>
<evidence type="ECO:0000259" key="18">
    <source>
        <dbReference type="PROSITE" id="PS51462"/>
    </source>
</evidence>
<accession>A0A5E4PIX6</accession>
<gene>
    <name evidence="19" type="primary">nudG</name>
    <name evidence="19" type="ORF">AQUSIP_16430</name>
</gene>
<comment type="cofactor">
    <cofactor evidence="1">
        <name>Mg(2+)</name>
        <dbReference type="ChEBI" id="CHEBI:18420"/>
    </cofactor>
</comment>
<dbReference type="PROSITE" id="PS51462">
    <property type="entry name" value="NUDIX"/>
    <property type="match status" value="1"/>
</dbReference>
<dbReference type="EMBL" id="LR699119">
    <property type="protein sequence ID" value="VVC76332.1"/>
    <property type="molecule type" value="Genomic_DNA"/>
</dbReference>
<evidence type="ECO:0000256" key="8">
    <source>
        <dbReference type="ARBA" id="ARBA00022842"/>
    </source>
</evidence>
<keyword evidence="8" id="KW-0460">Magnesium</keyword>
<dbReference type="GO" id="GO:0035539">
    <property type="term" value="F:8-oxo-7,8-dihydrodeoxyguanosine triphosphate pyrophosphatase activity"/>
    <property type="evidence" value="ECO:0007669"/>
    <property type="project" value="UniProtKB-EC"/>
</dbReference>
<evidence type="ECO:0000256" key="14">
    <source>
        <dbReference type="ARBA" id="ARBA00041592"/>
    </source>
</evidence>
<dbReference type="GO" id="GO:0006260">
    <property type="term" value="P:DNA replication"/>
    <property type="evidence" value="ECO:0007669"/>
    <property type="project" value="UniProtKB-KW"/>
</dbReference>
<dbReference type="GO" id="GO:0044715">
    <property type="term" value="F:8-oxo-dGDP phosphatase activity"/>
    <property type="evidence" value="ECO:0007669"/>
    <property type="project" value="TreeGrafter"/>
</dbReference>
<comment type="catalytic activity">
    <reaction evidence="10">
        <text>8-oxo-dGTP + H2O = 8-oxo-dGMP + diphosphate + H(+)</text>
        <dbReference type="Rhea" id="RHEA:31575"/>
        <dbReference type="ChEBI" id="CHEBI:15377"/>
        <dbReference type="ChEBI" id="CHEBI:15378"/>
        <dbReference type="ChEBI" id="CHEBI:33019"/>
        <dbReference type="ChEBI" id="CHEBI:63224"/>
        <dbReference type="ChEBI" id="CHEBI:77896"/>
        <dbReference type="EC" id="3.6.1.55"/>
    </reaction>
</comment>
<evidence type="ECO:0000256" key="2">
    <source>
        <dbReference type="ARBA" id="ARBA00005582"/>
    </source>
</evidence>
<dbReference type="InterPro" id="IPR020476">
    <property type="entry name" value="Nudix_hydrolase"/>
</dbReference>